<dbReference type="FunFam" id="3.10.50.10:FF:000001">
    <property type="entry name" value="Chitinase 3-like 1"/>
    <property type="match status" value="1"/>
</dbReference>
<dbReference type="SUPFAM" id="SSF54556">
    <property type="entry name" value="Chitinase insertion domain"/>
    <property type="match status" value="1"/>
</dbReference>
<dbReference type="InterPro" id="IPR017853">
    <property type="entry name" value="GH"/>
</dbReference>
<proteinExistence type="predicted"/>
<dbReference type="AlphaFoldDB" id="A0AA97JFR8"/>
<dbReference type="Gene3D" id="3.10.50.10">
    <property type="match status" value="1"/>
</dbReference>
<dbReference type="RefSeq" id="XP_054836411.1">
    <property type="nucleotide sequence ID" value="XM_054980436.1"/>
</dbReference>
<dbReference type="SUPFAM" id="SSF51445">
    <property type="entry name" value="(Trans)glycosidases"/>
    <property type="match status" value="1"/>
</dbReference>
<dbReference type="PANTHER" id="PTHR11177:SF248">
    <property type="entry name" value="CHITOTRIOSIDASE-1"/>
    <property type="match status" value="1"/>
</dbReference>
<dbReference type="FunFam" id="3.20.20.80:FF:000007">
    <property type="entry name" value="Acidic mammalian chitinase"/>
    <property type="match status" value="1"/>
</dbReference>
<sequence length="579" mass="64823">MESFLGCLLVLLCLLIAEPVECIDEDATEEKITSKFCNVYKHIATVSGNGGLKHMSFWQLNCSFEGYYSLGDVAKRGSGQPETWALMVMEEDNGLLKPPQGFRCVNETLLVQGKPELISSLAEELGAWEIESDHAVTPDGLSAGTFIVMPNHNEPMECVYVLKEYRVMLKRHASLQPDISEDGSPCKIVCYVTQWAQYRPHPAKFYPENINPNLCTHISFAFAIIRNNKLYFNEWNDERVPFPQIQALKKRNPALLTLLAVGGRRFGTAFSPMLSTAANRKSFIDSAIPLLRRYDFDGIDLHFEHPGCRGSPPKDKHRFALLIEEMIAAFEKEARETGNKKLLLTASVAAQKETIDAAYEVDKLSKHLDYISVMAYNFHNGFSDSVTGHNSPLYAGNHPEENLYSSCESALLYWVKKGAPAYKLLMGFANYGRTFKLSTRDTSVGAPASGPALPGPYTHEAGFLSYYEICDFINNGSTVQWTDDQKVPYAYKGFVWVGYDNKKSFGYKARFVKQNKLGGASIWAIDLDDFRGTFCNEGPYPLTTELKRLLAGNGEEMPGRFLRGLPKKKVKSAVPIQHL</sequence>
<feature type="domain" description="GH18" evidence="4">
    <location>
        <begin position="186"/>
        <end position="553"/>
    </location>
</feature>
<dbReference type="GO" id="GO:0008061">
    <property type="term" value="F:chitin binding"/>
    <property type="evidence" value="ECO:0007669"/>
    <property type="project" value="InterPro"/>
</dbReference>
<dbReference type="CDD" id="cd02872">
    <property type="entry name" value="GH18_chitolectin_chitotriosidase"/>
    <property type="match status" value="1"/>
</dbReference>
<evidence type="ECO:0000256" key="3">
    <source>
        <dbReference type="SAM" id="SignalP"/>
    </source>
</evidence>
<feature type="signal peptide" evidence="3">
    <location>
        <begin position="1"/>
        <end position="22"/>
    </location>
</feature>
<dbReference type="GO" id="GO:0004568">
    <property type="term" value="F:chitinase activity"/>
    <property type="evidence" value="ECO:0007669"/>
    <property type="project" value="TreeGrafter"/>
</dbReference>
<dbReference type="GO" id="GO:0006032">
    <property type="term" value="P:chitin catabolic process"/>
    <property type="evidence" value="ECO:0007669"/>
    <property type="project" value="TreeGrafter"/>
</dbReference>
<evidence type="ECO:0000259" key="4">
    <source>
        <dbReference type="PROSITE" id="PS51910"/>
    </source>
</evidence>
<dbReference type="PROSITE" id="PS51910">
    <property type="entry name" value="GH18_2"/>
    <property type="match status" value="1"/>
</dbReference>
<dbReference type="PANTHER" id="PTHR11177">
    <property type="entry name" value="CHITINASE"/>
    <property type="match status" value="1"/>
</dbReference>
<dbReference type="Proteomes" id="UP001190640">
    <property type="component" value="Chromosome 5"/>
</dbReference>
<evidence type="ECO:0000313" key="6">
    <source>
        <dbReference type="RefSeq" id="XP_054836411.1"/>
    </source>
</evidence>
<gene>
    <name evidence="6" type="primary">LOC129330408</name>
</gene>
<dbReference type="GeneID" id="129330408"/>
<dbReference type="InterPro" id="IPR050314">
    <property type="entry name" value="Glycosyl_Hydrlase_18"/>
</dbReference>
<keyword evidence="1 3" id="KW-0732">Signal</keyword>
<dbReference type="GO" id="GO:0005576">
    <property type="term" value="C:extracellular region"/>
    <property type="evidence" value="ECO:0007669"/>
    <property type="project" value="TreeGrafter"/>
</dbReference>
<dbReference type="GO" id="GO:0005975">
    <property type="term" value="P:carbohydrate metabolic process"/>
    <property type="evidence" value="ECO:0007669"/>
    <property type="project" value="InterPro"/>
</dbReference>
<organism evidence="5 6">
    <name type="scientific">Eublepharis macularius</name>
    <name type="common">Leopard gecko</name>
    <name type="synonym">Cyrtodactylus macularius</name>
    <dbReference type="NCBI Taxonomy" id="481883"/>
    <lineage>
        <taxon>Eukaryota</taxon>
        <taxon>Metazoa</taxon>
        <taxon>Chordata</taxon>
        <taxon>Craniata</taxon>
        <taxon>Vertebrata</taxon>
        <taxon>Euteleostomi</taxon>
        <taxon>Lepidosauria</taxon>
        <taxon>Squamata</taxon>
        <taxon>Bifurcata</taxon>
        <taxon>Gekkota</taxon>
        <taxon>Eublepharidae</taxon>
        <taxon>Eublepharinae</taxon>
        <taxon>Eublepharis</taxon>
    </lineage>
</organism>
<evidence type="ECO:0000256" key="2">
    <source>
        <dbReference type="ARBA" id="ARBA00023157"/>
    </source>
</evidence>
<reference evidence="6" key="1">
    <citation type="submission" date="2025-08" db="UniProtKB">
        <authorList>
            <consortium name="RefSeq"/>
        </authorList>
    </citation>
    <scope>IDENTIFICATION</scope>
    <source>
        <tissue evidence="6">Blood</tissue>
    </source>
</reference>
<evidence type="ECO:0000256" key="1">
    <source>
        <dbReference type="ARBA" id="ARBA00022729"/>
    </source>
</evidence>
<dbReference type="InterPro" id="IPR029070">
    <property type="entry name" value="Chitinase_insertion_sf"/>
</dbReference>
<dbReference type="Gene3D" id="3.20.20.80">
    <property type="entry name" value="Glycosidases"/>
    <property type="match status" value="1"/>
</dbReference>
<accession>A0AA97JFR8</accession>
<dbReference type="SMART" id="SM00636">
    <property type="entry name" value="Glyco_18"/>
    <property type="match status" value="1"/>
</dbReference>
<dbReference type="InterPro" id="IPR011583">
    <property type="entry name" value="Chitinase_II/V-like_cat"/>
</dbReference>
<evidence type="ECO:0000313" key="5">
    <source>
        <dbReference type="Proteomes" id="UP001190640"/>
    </source>
</evidence>
<protein>
    <submittedName>
        <fullName evidence="6">Acidic mammalian chitinase-like</fullName>
    </submittedName>
</protein>
<keyword evidence="5" id="KW-1185">Reference proteome</keyword>
<keyword evidence="2" id="KW-1015">Disulfide bond</keyword>
<name>A0AA97JFR8_EUBMA</name>
<dbReference type="Pfam" id="PF00704">
    <property type="entry name" value="Glyco_hydro_18"/>
    <property type="match status" value="1"/>
</dbReference>
<dbReference type="InterPro" id="IPR001223">
    <property type="entry name" value="Glyco_hydro18_cat"/>
</dbReference>
<feature type="chain" id="PRO_5041705869" evidence="3">
    <location>
        <begin position="23"/>
        <end position="579"/>
    </location>
</feature>
<dbReference type="KEGG" id="emc:129330408"/>